<comment type="caution">
    <text evidence="1">The sequence shown here is derived from an EMBL/GenBank/DDBJ whole genome shotgun (WGS) entry which is preliminary data.</text>
</comment>
<accession>A0ACC0B6P4</accession>
<reference evidence="2" key="1">
    <citation type="journal article" date="2023" name="Nat. Plants">
        <title>Single-cell RNA sequencing provides a high-resolution roadmap for understanding the multicellular compartmentation of specialized metabolism.</title>
        <authorList>
            <person name="Sun S."/>
            <person name="Shen X."/>
            <person name="Li Y."/>
            <person name="Li Y."/>
            <person name="Wang S."/>
            <person name="Li R."/>
            <person name="Zhang H."/>
            <person name="Shen G."/>
            <person name="Guo B."/>
            <person name="Wei J."/>
            <person name="Xu J."/>
            <person name="St-Pierre B."/>
            <person name="Chen S."/>
            <person name="Sun C."/>
        </authorList>
    </citation>
    <scope>NUCLEOTIDE SEQUENCE [LARGE SCALE GENOMIC DNA]</scope>
</reference>
<dbReference type="EMBL" id="CM044704">
    <property type="protein sequence ID" value="KAI5668313.1"/>
    <property type="molecule type" value="Genomic_DNA"/>
</dbReference>
<organism evidence="1 2">
    <name type="scientific">Catharanthus roseus</name>
    <name type="common">Madagascar periwinkle</name>
    <name type="synonym">Vinca rosea</name>
    <dbReference type="NCBI Taxonomy" id="4058"/>
    <lineage>
        <taxon>Eukaryota</taxon>
        <taxon>Viridiplantae</taxon>
        <taxon>Streptophyta</taxon>
        <taxon>Embryophyta</taxon>
        <taxon>Tracheophyta</taxon>
        <taxon>Spermatophyta</taxon>
        <taxon>Magnoliopsida</taxon>
        <taxon>eudicotyledons</taxon>
        <taxon>Gunneridae</taxon>
        <taxon>Pentapetalae</taxon>
        <taxon>asterids</taxon>
        <taxon>lamiids</taxon>
        <taxon>Gentianales</taxon>
        <taxon>Apocynaceae</taxon>
        <taxon>Rauvolfioideae</taxon>
        <taxon>Vinceae</taxon>
        <taxon>Catharanthinae</taxon>
        <taxon>Catharanthus</taxon>
    </lineage>
</organism>
<evidence type="ECO:0000313" key="1">
    <source>
        <dbReference type="EMBL" id="KAI5668313.1"/>
    </source>
</evidence>
<sequence length="172" mass="19672">MTEVAIKMKMAPPEDKIMEEETEDIFALETQSKKREDPMLNIEKQLMSEEEAALVDKLEGAKVQRRKMTGNGEKNYFPNASLEEDVPDEGDIGNLNIANKIARRVAVMDATHQELLDKYKSAKKALEKEKPERLLMQDRVKRLEQNVAESKTANTKLARDLEAKEEENNVLK</sequence>
<proteinExistence type="predicted"/>
<name>A0ACC0B6P4_CATRO</name>
<evidence type="ECO:0000313" key="2">
    <source>
        <dbReference type="Proteomes" id="UP001060085"/>
    </source>
</evidence>
<gene>
    <name evidence="1" type="ORF">M9H77_18166</name>
</gene>
<keyword evidence="2" id="KW-1185">Reference proteome</keyword>
<dbReference type="Proteomes" id="UP001060085">
    <property type="component" value="Linkage Group LG04"/>
</dbReference>
<protein>
    <submittedName>
        <fullName evidence="1">Uncharacterized protein</fullName>
    </submittedName>
</protein>